<protein>
    <submittedName>
        <fullName evidence="1">Uncharacterized protein</fullName>
    </submittedName>
</protein>
<accession>A0A9W9ERW7</accession>
<dbReference type="EMBL" id="JAPMSZ010000010">
    <property type="protein sequence ID" value="KAJ5086724.1"/>
    <property type="molecule type" value="Genomic_DNA"/>
</dbReference>
<proteinExistence type="predicted"/>
<evidence type="ECO:0000313" key="2">
    <source>
        <dbReference type="Proteomes" id="UP001141434"/>
    </source>
</evidence>
<dbReference type="GeneID" id="81397725"/>
<keyword evidence="2" id="KW-1185">Reference proteome</keyword>
<comment type="caution">
    <text evidence="1">The sequence shown here is derived from an EMBL/GenBank/DDBJ whole genome shotgun (WGS) entry which is preliminary data.</text>
</comment>
<organism evidence="1 2">
    <name type="scientific">Penicillium alfredii</name>
    <dbReference type="NCBI Taxonomy" id="1506179"/>
    <lineage>
        <taxon>Eukaryota</taxon>
        <taxon>Fungi</taxon>
        <taxon>Dikarya</taxon>
        <taxon>Ascomycota</taxon>
        <taxon>Pezizomycotina</taxon>
        <taxon>Eurotiomycetes</taxon>
        <taxon>Eurotiomycetidae</taxon>
        <taxon>Eurotiales</taxon>
        <taxon>Aspergillaceae</taxon>
        <taxon>Penicillium</taxon>
    </lineage>
</organism>
<dbReference type="AlphaFoldDB" id="A0A9W9ERW7"/>
<name>A0A9W9ERW7_9EURO</name>
<dbReference type="Proteomes" id="UP001141434">
    <property type="component" value="Unassembled WGS sequence"/>
</dbReference>
<reference evidence="1" key="1">
    <citation type="submission" date="2022-11" db="EMBL/GenBank/DDBJ databases">
        <authorList>
            <person name="Petersen C."/>
        </authorList>
    </citation>
    <scope>NUCLEOTIDE SEQUENCE</scope>
    <source>
        <strain evidence="1">IBT 34128</strain>
    </source>
</reference>
<dbReference type="RefSeq" id="XP_056508849.1">
    <property type="nucleotide sequence ID" value="XM_056658556.1"/>
</dbReference>
<reference evidence="1" key="2">
    <citation type="journal article" date="2023" name="IMA Fungus">
        <title>Comparative genomic study of the Penicillium genus elucidates a diverse pangenome and 15 lateral gene transfer events.</title>
        <authorList>
            <person name="Petersen C."/>
            <person name="Sorensen T."/>
            <person name="Nielsen M.R."/>
            <person name="Sondergaard T.E."/>
            <person name="Sorensen J.L."/>
            <person name="Fitzpatrick D.A."/>
            <person name="Frisvad J.C."/>
            <person name="Nielsen K.L."/>
        </authorList>
    </citation>
    <scope>NUCLEOTIDE SEQUENCE</scope>
    <source>
        <strain evidence="1">IBT 34128</strain>
    </source>
</reference>
<sequence>MPADIRKLDEYRLPVLRIIPNLGGKCPWEAPITVEINVRLAEGLPTAPKPSLGFSRNVSGALFPLRQGGTTVINFGRQGEE</sequence>
<evidence type="ECO:0000313" key="1">
    <source>
        <dbReference type="EMBL" id="KAJ5086724.1"/>
    </source>
</evidence>
<gene>
    <name evidence="1" type="ORF">NUU61_008031</name>
</gene>